<gene>
    <name evidence="1" type="ORF">SAMN04490208_2942</name>
</gene>
<dbReference type="Proteomes" id="UP000181903">
    <property type="component" value="Chromosome I"/>
</dbReference>
<name>A0ABY0RNI1_9PSED</name>
<organism evidence="1 2">
    <name type="scientific">Pseudomonas poae</name>
    <dbReference type="NCBI Taxonomy" id="200451"/>
    <lineage>
        <taxon>Bacteria</taxon>
        <taxon>Pseudomonadati</taxon>
        <taxon>Pseudomonadota</taxon>
        <taxon>Gammaproteobacteria</taxon>
        <taxon>Pseudomonadales</taxon>
        <taxon>Pseudomonadaceae</taxon>
        <taxon>Pseudomonas</taxon>
    </lineage>
</organism>
<reference evidence="1 2" key="1">
    <citation type="submission" date="2016-10" db="EMBL/GenBank/DDBJ databases">
        <authorList>
            <person name="Varghese N."/>
            <person name="Submissions S."/>
        </authorList>
    </citation>
    <scope>NUCLEOTIDE SEQUENCE [LARGE SCALE GENOMIC DNA]</scope>
    <source>
        <strain evidence="1 2">BS2776</strain>
    </source>
</reference>
<sequence length="53" mass="6005">MKHALNPFAIRAFAHRRMALSALRANSSLATRLKRYSHHMTIARSLESAGRTQ</sequence>
<evidence type="ECO:0000313" key="1">
    <source>
        <dbReference type="EMBL" id="SDO20630.1"/>
    </source>
</evidence>
<dbReference type="RefSeq" id="WP_169794356.1">
    <property type="nucleotide sequence ID" value="NZ_JYLI01000017.1"/>
</dbReference>
<dbReference type="GeneID" id="66764553"/>
<proteinExistence type="predicted"/>
<keyword evidence="2" id="KW-1185">Reference proteome</keyword>
<evidence type="ECO:0000313" key="2">
    <source>
        <dbReference type="Proteomes" id="UP000181903"/>
    </source>
</evidence>
<dbReference type="EMBL" id="LT629706">
    <property type="protein sequence ID" value="SDO20630.1"/>
    <property type="molecule type" value="Genomic_DNA"/>
</dbReference>
<accession>A0ABY0RNI1</accession>
<protein>
    <submittedName>
        <fullName evidence="1">Uncharacterized protein</fullName>
    </submittedName>
</protein>